<sequence length="77" mass="9013">MERVKRIRRSVIKTETITQEEIIVYDTNTLSKKKNVLKRLRKIFKNLWTFGVMIFKMFPDLLILIPSALAVVFGKSG</sequence>
<proteinExistence type="predicted"/>
<protein>
    <submittedName>
        <fullName evidence="2">Uncharacterized protein</fullName>
    </submittedName>
</protein>
<keyword evidence="1" id="KW-0812">Transmembrane</keyword>
<evidence type="ECO:0000313" key="3">
    <source>
        <dbReference type="Proteomes" id="UP000183038"/>
    </source>
</evidence>
<keyword evidence="1" id="KW-0472">Membrane</keyword>
<dbReference type="Proteomes" id="UP000183038">
    <property type="component" value="Unassembled WGS sequence"/>
</dbReference>
<name>A0A1H4WT54_9FLAO</name>
<evidence type="ECO:0000256" key="1">
    <source>
        <dbReference type="SAM" id="Phobius"/>
    </source>
</evidence>
<organism evidence="2 3">
    <name type="scientific">Maribacter dokdonensis</name>
    <dbReference type="NCBI Taxonomy" id="320912"/>
    <lineage>
        <taxon>Bacteria</taxon>
        <taxon>Pseudomonadati</taxon>
        <taxon>Bacteroidota</taxon>
        <taxon>Flavobacteriia</taxon>
        <taxon>Flavobacteriales</taxon>
        <taxon>Flavobacteriaceae</taxon>
        <taxon>Maribacter</taxon>
    </lineage>
</organism>
<feature type="transmembrane region" description="Helical" evidence="1">
    <location>
        <begin position="47"/>
        <end position="73"/>
    </location>
</feature>
<dbReference type="EMBL" id="FNTB01000002">
    <property type="protein sequence ID" value="SEC96562.1"/>
    <property type="molecule type" value="Genomic_DNA"/>
</dbReference>
<keyword evidence="1" id="KW-1133">Transmembrane helix</keyword>
<reference evidence="2 3" key="1">
    <citation type="submission" date="2016-10" db="EMBL/GenBank/DDBJ databases">
        <authorList>
            <person name="de Groot N.N."/>
        </authorList>
    </citation>
    <scope>NUCLEOTIDE SEQUENCE [LARGE SCALE GENOMIC DNA]</scope>
    <source>
        <strain evidence="2 3">MAR_2009_71</strain>
    </source>
</reference>
<accession>A0A1H4WT54</accession>
<evidence type="ECO:0000313" key="2">
    <source>
        <dbReference type="EMBL" id="SEC96562.1"/>
    </source>
</evidence>
<gene>
    <name evidence="2" type="ORF">SAMN05192540_4008</name>
</gene>
<dbReference type="AlphaFoldDB" id="A0A1H4WT54"/>